<dbReference type="PANTHER" id="PTHR46696">
    <property type="entry name" value="P450, PUTATIVE (EUROFUNG)-RELATED"/>
    <property type="match status" value="1"/>
</dbReference>
<evidence type="ECO:0000256" key="1">
    <source>
        <dbReference type="ARBA" id="ARBA00010617"/>
    </source>
</evidence>
<dbReference type="PANTHER" id="PTHR46696:SF6">
    <property type="entry name" value="P450, PUTATIVE (EUROFUNG)-RELATED"/>
    <property type="match status" value="1"/>
</dbReference>
<evidence type="ECO:0000313" key="3">
    <source>
        <dbReference type="Proteomes" id="UP000316639"/>
    </source>
</evidence>
<dbReference type="OrthoDB" id="141712at2"/>
<dbReference type="Gene3D" id="1.10.630.10">
    <property type="entry name" value="Cytochrome P450"/>
    <property type="match status" value="1"/>
</dbReference>
<name>A0A563EG01_9PSEU</name>
<dbReference type="SUPFAM" id="SSF48264">
    <property type="entry name" value="Cytochrome P450"/>
    <property type="match status" value="1"/>
</dbReference>
<dbReference type="Proteomes" id="UP000316639">
    <property type="component" value="Unassembled WGS sequence"/>
</dbReference>
<proteinExistence type="inferred from homology"/>
<gene>
    <name evidence="2" type="ORF">FKR81_40430</name>
</gene>
<protein>
    <recommendedName>
        <fullName evidence="4">Cytochrome P450</fullName>
    </recommendedName>
</protein>
<reference evidence="2 3" key="1">
    <citation type="submission" date="2019-07" db="EMBL/GenBank/DDBJ databases">
        <title>Lentzea xizangensis sp. nov., isolated from Qinghai-Tibetan Plateau Soils.</title>
        <authorList>
            <person name="Huang J."/>
        </authorList>
    </citation>
    <scope>NUCLEOTIDE SEQUENCE [LARGE SCALE GENOMIC DNA]</scope>
    <source>
        <strain evidence="2 3">FXJ1.1311</strain>
    </source>
</reference>
<dbReference type="InterPro" id="IPR036396">
    <property type="entry name" value="Cyt_P450_sf"/>
</dbReference>
<accession>A0A563EG01</accession>
<evidence type="ECO:0000313" key="2">
    <source>
        <dbReference type="EMBL" id="TWP44955.1"/>
    </source>
</evidence>
<evidence type="ECO:0008006" key="4">
    <source>
        <dbReference type="Google" id="ProtNLM"/>
    </source>
</evidence>
<dbReference type="GO" id="GO:0005506">
    <property type="term" value="F:iron ion binding"/>
    <property type="evidence" value="ECO:0007669"/>
    <property type="project" value="InterPro"/>
</dbReference>
<sequence>MTTARVYPFGPQHRLDVDPLFAELRESEPVVKVRMPHGGDAWLVTTYAEAKVVWSDDRRFGRAATVGTDVPRARPVIQASRSIHTMDPPEHTSFRRMVGKAFTVRTVARLEERAKEIVDDLLDQIVDHGHRQTW</sequence>
<dbReference type="RefSeq" id="WP_146360472.1">
    <property type="nucleotide sequence ID" value="NZ_VOBR01000046.1"/>
</dbReference>
<dbReference type="AlphaFoldDB" id="A0A563EG01"/>
<comment type="similarity">
    <text evidence="1">Belongs to the cytochrome P450 family.</text>
</comment>
<dbReference type="GO" id="GO:0004497">
    <property type="term" value="F:monooxygenase activity"/>
    <property type="evidence" value="ECO:0007669"/>
    <property type="project" value="InterPro"/>
</dbReference>
<dbReference type="EMBL" id="VOBR01000046">
    <property type="protein sequence ID" value="TWP44955.1"/>
    <property type="molecule type" value="Genomic_DNA"/>
</dbReference>
<dbReference type="GO" id="GO:0016705">
    <property type="term" value="F:oxidoreductase activity, acting on paired donors, with incorporation or reduction of molecular oxygen"/>
    <property type="evidence" value="ECO:0007669"/>
    <property type="project" value="InterPro"/>
</dbReference>
<organism evidence="2 3">
    <name type="scientific">Lentzea tibetensis</name>
    <dbReference type="NCBI Taxonomy" id="2591470"/>
    <lineage>
        <taxon>Bacteria</taxon>
        <taxon>Bacillati</taxon>
        <taxon>Actinomycetota</taxon>
        <taxon>Actinomycetes</taxon>
        <taxon>Pseudonocardiales</taxon>
        <taxon>Pseudonocardiaceae</taxon>
        <taxon>Lentzea</taxon>
    </lineage>
</organism>
<keyword evidence="3" id="KW-1185">Reference proteome</keyword>
<comment type="caution">
    <text evidence="2">The sequence shown here is derived from an EMBL/GenBank/DDBJ whole genome shotgun (WGS) entry which is preliminary data.</text>
</comment>
<dbReference type="GO" id="GO:0020037">
    <property type="term" value="F:heme binding"/>
    <property type="evidence" value="ECO:0007669"/>
    <property type="project" value="InterPro"/>
</dbReference>